<gene>
    <name evidence="3" type="ORF">Fcan01_14309</name>
</gene>
<dbReference type="AlphaFoldDB" id="A0A226E0L5"/>
<comment type="caution">
    <text evidence="3">The sequence shown here is derived from an EMBL/GenBank/DDBJ whole genome shotgun (WGS) entry which is preliminary data.</text>
</comment>
<feature type="region of interest" description="Disordered" evidence="1">
    <location>
        <begin position="172"/>
        <end position="206"/>
    </location>
</feature>
<protein>
    <submittedName>
        <fullName evidence="3">Uncharacterized protein</fullName>
    </submittedName>
</protein>
<dbReference type="Proteomes" id="UP000198287">
    <property type="component" value="Unassembled WGS sequence"/>
</dbReference>
<sequence length="206" mass="23402">MRFNPSLVTFSYLVCIILAIKASSEDDLASDEIVKSKGDEKGGLLSLDERVTKPTIIGEDNSIVELETEIDYFSVLAKFKNFKGEVLEKNVCLLTTDALKFLLKGKWIALAVKCEPICTFSPEEVAHLRQSELTDVNLKSAVWNCIRDNYLKDYEAFKKLHEYLVYMQAKIDKSESSKDKSKDPDTERDESETNSKNNDGIERDEL</sequence>
<evidence type="ECO:0000256" key="1">
    <source>
        <dbReference type="SAM" id="MobiDB-lite"/>
    </source>
</evidence>
<feature type="signal peptide" evidence="2">
    <location>
        <begin position="1"/>
        <end position="22"/>
    </location>
</feature>
<name>A0A226E0L5_FOLCA</name>
<dbReference type="EMBL" id="LNIX01000008">
    <property type="protein sequence ID" value="OXA51009.1"/>
    <property type="molecule type" value="Genomic_DNA"/>
</dbReference>
<evidence type="ECO:0000256" key="2">
    <source>
        <dbReference type="SAM" id="SignalP"/>
    </source>
</evidence>
<evidence type="ECO:0000313" key="3">
    <source>
        <dbReference type="EMBL" id="OXA51009.1"/>
    </source>
</evidence>
<accession>A0A226E0L5</accession>
<feature type="compositionally biased region" description="Basic and acidic residues" evidence="1">
    <location>
        <begin position="172"/>
        <end position="185"/>
    </location>
</feature>
<reference evidence="3 4" key="1">
    <citation type="submission" date="2015-12" db="EMBL/GenBank/DDBJ databases">
        <title>The genome of Folsomia candida.</title>
        <authorList>
            <person name="Faddeeva A."/>
            <person name="Derks M.F."/>
            <person name="Anvar Y."/>
            <person name="Smit S."/>
            <person name="Van Straalen N."/>
            <person name="Roelofs D."/>
        </authorList>
    </citation>
    <scope>NUCLEOTIDE SEQUENCE [LARGE SCALE GENOMIC DNA]</scope>
    <source>
        <strain evidence="3 4">VU population</strain>
        <tissue evidence="3">Whole body</tissue>
    </source>
</reference>
<keyword evidence="2" id="KW-0732">Signal</keyword>
<evidence type="ECO:0000313" key="4">
    <source>
        <dbReference type="Proteomes" id="UP000198287"/>
    </source>
</evidence>
<feature type="chain" id="PRO_5012443411" evidence="2">
    <location>
        <begin position="23"/>
        <end position="206"/>
    </location>
</feature>
<proteinExistence type="predicted"/>
<keyword evidence="4" id="KW-1185">Reference proteome</keyword>
<organism evidence="3 4">
    <name type="scientific">Folsomia candida</name>
    <name type="common">Springtail</name>
    <dbReference type="NCBI Taxonomy" id="158441"/>
    <lineage>
        <taxon>Eukaryota</taxon>
        <taxon>Metazoa</taxon>
        <taxon>Ecdysozoa</taxon>
        <taxon>Arthropoda</taxon>
        <taxon>Hexapoda</taxon>
        <taxon>Collembola</taxon>
        <taxon>Entomobryomorpha</taxon>
        <taxon>Isotomoidea</taxon>
        <taxon>Isotomidae</taxon>
        <taxon>Proisotominae</taxon>
        <taxon>Folsomia</taxon>
    </lineage>
</organism>